<dbReference type="Proteomes" id="UP000292307">
    <property type="component" value="Chromosome"/>
</dbReference>
<evidence type="ECO:0000313" key="4">
    <source>
        <dbReference type="Proteomes" id="UP000292307"/>
    </source>
</evidence>
<dbReference type="EMBL" id="BMWV01000001">
    <property type="protein sequence ID" value="GGY26194.1"/>
    <property type="molecule type" value="Genomic_DNA"/>
</dbReference>
<reference evidence="2" key="3">
    <citation type="submission" date="2022-12" db="EMBL/GenBank/DDBJ databases">
        <authorList>
            <person name="Sun Q."/>
            <person name="Kim S."/>
        </authorList>
    </citation>
    <scope>NUCLEOTIDE SEQUENCE</scope>
    <source>
        <strain evidence="2">KCTC 12343</strain>
    </source>
</reference>
<gene>
    <name evidence="3" type="ORF">EYF70_28440</name>
    <name evidence="2" type="ORF">GCM10007387_05140</name>
</gene>
<evidence type="ECO:0000313" key="3">
    <source>
        <dbReference type="EMBL" id="QBI04306.1"/>
    </source>
</evidence>
<accession>A0A411X5L5</accession>
<dbReference type="InterPro" id="IPR025421">
    <property type="entry name" value="DUF4148"/>
</dbReference>
<keyword evidence="1" id="KW-0732">Signal</keyword>
<dbReference type="RefSeq" id="WP_131148370.1">
    <property type="nucleotide sequence ID" value="NZ_BMWV01000001.1"/>
</dbReference>
<evidence type="ECO:0000313" key="5">
    <source>
        <dbReference type="Proteomes" id="UP000628442"/>
    </source>
</evidence>
<keyword evidence="4" id="KW-1185">Reference proteome</keyword>
<evidence type="ECO:0000313" key="2">
    <source>
        <dbReference type="EMBL" id="GGY26194.1"/>
    </source>
</evidence>
<dbReference type="Pfam" id="PF13663">
    <property type="entry name" value="DUF4148"/>
    <property type="match status" value="1"/>
</dbReference>
<feature type="chain" id="PRO_5044602004" evidence="1">
    <location>
        <begin position="22"/>
        <end position="122"/>
    </location>
</feature>
<proteinExistence type="predicted"/>
<name>A0A411X5L5_9BURK</name>
<dbReference type="EMBL" id="CP036401">
    <property type="protein sequence ID" value="QBI04306.1"/>
    <property type="molecule type" value="Genomic_DNA"/>
</dbReference>
<organism evidence="2 5">
    <name type="scientific">Pseudoduganella albidiflava</name>
    <dbReference type="NCBI Taxonomy" id="321983"/>
    <lineage>
        <taxon>Bacteria</taxon>
        <taxon>Pseudomonadati</taxon>
        <taxon>Pseudomonadota</taxon>
        <taxon>Betaproteobacteria</taxon>
        <taxon>Burkholderiales</taxon>
        <taxon>Oxalobacteraceae</taxon>
        <taxon>Telluria group</taxon>
        <taxon>Pseudoduganella</taxon>
    </lineage>
</organism>
<evidence type="ECO:0000256" key="1">
    <source>
        <dbReference type="SAM" id="SignalP"/>
    </source>
</evidence>
<protein>
    <submittedName>
        <fullName evidence="3">DUF4148 domain-containing protein</fullName>
    </submittedName>
</protein>
<reference evidence="2" key="1">
    <citation type="journal article" date="2014" name="Int. J. Syst. Evol. Microbiol.">
        <title>Complete genome sequence of Corynebacterium casei LMG S-19264T (=DSM 44701T), isolated from a smear-ripened cheese.</title>
        <authorList>
            <consortium name="US DOE Joint Genome Institute (JGI-PGF)"/>
            <person name="Walter F."/>
            <person name="Albersmeier A."/>
            <person name="Kalinowski J."/>
            <person name="Ruckert C."/>
        </authorList>
    </citation>
    <scope>NUCLEOTIDE SEQUENCE</scope>
    <source>
        <strain evidence="2">KCTC 12343</strain>
    </source>
</reference>
<reference evidence="3 4" key="2">
    <citation type="submission" date="2019-02" db="EMBL/GenBank/DDBJ databases">
        <title>Draft Genome Sequences of Six Type Strains of the Genus Massilia.</title>
        <authorList>
            <person name="Miess H."/>
            <person name="Frediansyhah A."/>
            <person name="Gross H."/>
        </authorList>
    </citation>
    <scope>NUCLEOTIDE SEQUENCE [LARGE SCALE GENOMIC DNA]</scope>
    <source>
        <strain evidence="3 4">DSM 17472</strain>
    </source>
</reference>
<sequence length="122" mass="12760">MKTIAIVLSAAALFASVNASATTQLTRAQVIADYSAAVASGNRPVVDDSYAGSYADAVSTKTREEVRAELHIAQQRGEILAGEQYPFVASDAAGTGKTRAEVAAELAADRRANPEMALEGRF</sequence>
<dbReference type="OrthoDB" id="8720341at2"/>
<feature type="signal peptide" evidence="1">
    <location>
        <begin position="1"/>
        <end position="21"/>
    </location>
</feature>
<dbReference type="Proteomes" id="UP000628442">
    <property type="component" value="Unassembled WGS sequence"/>
</dbReference>
<dbReference type="AlphaFoldDB" id="A0A411X5L5"/>